<name>A0A8J5MWM7_HOMAM</name>
<dbReference type="AlphaFoldDB" id="A0A8J5MWM7"/>
<dbReference type="GO" id="GO:0001517">
    <property type="term" value="F:N-acetylglucosamine 6-O-sulfotransferase activity"/>
    <property type="evidence" value="ECO:0007669"/>
    <property type="project" value="TreeGrafter"/>
</dbReference>
<dbReference type="GO" id="GO:0006790">
    <property type="term" value="P:sulfur compound metabolic process"/>
    <property type="evidence" value="ECO:0007669"/>
    <property type="project" value="TreeGrafter"/>
</dbReference>
<keyword evidence="3" id="KW-1185">Reference proteome</keyword>
<feature type="non-terminal residue" evidence="2">
    <location>
        <position position="1"/>
    </location>
</feature>
<sequence length="357" mass="41091">TYIERSVGGTGGAGGGDPAGEEYTLPSLEEVIESVQDLDIQRVLRLYSTQHSEVPAATPPARVIVSSTWRSGSTLLAEIIAAHPGAFYHYEPLMTYGLNQLEANHKDKEEVVGVLQGLLQCDYQHADDYLKFAFINHEMFMRNSRLWSMCSIIPRTKCYHPDTLARLCSLFPIHVMKVVRARLELLQPLLKRSNVRLVWLVRDPRAVMSSRLNSVSWCQTRACYDPGYLCSDLTADFSNYLYLKELYPKQVMLLRYEDLARNPYDKSREVLKFAGLSFHRRVQDYLDDHLTSDEDEPWSTRHDPKTRVARWMKIMKFDDVVRTQYFCQTVIKNLGYRLFTSKSDMENGNAVGFLNIP</sequence>
<comment type="caution">
    <text evidence="2">The sequence shown here is derived from an EMBL/GenBank/DDBJ whole genome shotgun (WGS) entry which is preliminary data.</text>
</comment>
<feature type="compositionally biased region" description="Gly residues" evidence="1">
    <location>
        <begin position="8"/>
        <end position="18"/>
    </location>
</feature>
<dbReference type="Proteomes" id="UP000747542">
    <property type="component" value="Unassembled WGS sequence"/>
</dbReference>
<dbReference type="InterPro" id="IPR051135">
    <property type="entry name" value="Gal/GlcNAc/GalNAc_ST"/>
</dbReference>
<dbReference type="InterPro" id="IPR027417">
    <property type="entry name" value="P-loop_NTPase"/>
</dbReference>
<dbReference type="SUPFAM" id="SSF52540">
    <property type="entry name" value="P-loop containing nucleoside triphosphate hydrolases"/>
    <property type="match status" value="1"/>
</dbReference>
<dbReference type="PANTHER" id="PTHR10704">
    <property type="entry name" value="CARBOHYDRATE SULFOTRANSFERASE"/>
    <property type="match status" value="1"/>
</dbReference>
<accession>A0A8J5MWM7</accession>
<evidence type="ECO:0000313" key="2">
    <source>
        <dbReference type="EMBL" id="KAG7166012.1"/>
    </source>
</evidence>
<dbReference type="GO" id="GO:0006044">
    <property type="term" value="P:N-acetylglucosamine metabolic process"/>
    <property type="evidence" value="ECO:0007669"/>
    <property type="project" value="TreeGrafter"/>
</dbReference>
<dbReference type="Gene3D" id="3.40.50.300">
    <property type="entry name" value="P-loop containing nucleotide triphosphate hydrolases"/>
    <property type="match status" value="1"/>
</dbReference>
<organism evidence="2 3">
    <name type="scientific">Homarus americanus</name>
    <name type="common">American lobster</name>
    <dbReference type="NCBI Taxonomy" id="6706"/>
    <lineage>
        <taxon>Eukaryota</taxon>
        <taxon>Metazoa</taxon>
        <taxon>Ecdysozoa</taxon>
        <taxon>Arthropoda</taxon>
        <taxon>Crustacea</taxon>
        <taxon>Multicrustacea</taxon>
        <taxon>Malacostraca</taxon>
        <taxon>Eumalacostraca</taxon>
        <taxon>Eucarida</taxon>
        <taxon>Decapoda</taxon>
        <taxon>Pleocyemata</taxon>
        <taxon>Astacidea</taxon>
        <taxon>Nephropoidea</taxon>
        <taxon>Nephropidae</taxon>
        <taxon>Homarus</taxon>
    </lineage>
</organism>
<evidence type="ECO:0000313" key="3">
    <source>
        <dbReference type="Proteomes" id="UP000747542"/>
    </source>
</evidence>
<dbReference type="Pfam" id="PF13469">
    <property type="entry name" value="Sulfotransfer_3"/>
    <property type="match status" value="1"/>
</dbReference>
<proteinExistence type="predicted"/>
<feature type="region of interest" description="Disordered" evidence="1">
    <location>
        <begin position="1"/>
        <end position="21"/>
    </location>
</feature>
<protein>
    <submittedName>
        <fullName evidence="2">Carbohydrate sulfotransferase 1-like 1</fullName>
    </submittedName>
</protein>
<dbReference type="PANTHER" id="PTHR10704:SF44">
    <property type="entry name" value="LD35051P-RELATED"/>
    <property type="match status" value="1"/>
</dbReference>
<gene>
    <name evidence="2" type="primary">Chst1-L1</name>
    <name evidence="2" type="ORF">Hamer_G011941</name>
</gene>
<dbReference type="EMBL" id="JAHLQT010023139">
    <property type="protein sequence ID" value="KAG7166012.1"/>
    <property type="molecule type" value="Genomic_DNA"/>
</dbReference>
<reference evidence="2" key="1">
    <citation type="journal article" date="2021" name="Sci. Adv.">
        <title>The American lobster genome reveals insights on longevity, neural, and immune adaptations.</title>
        <authorList>
            <person name="Polinski J.M."/>
            <person name="Zimin A.V."/>
            <person name="Clark K.F."/>
            <person name="Kohn A.B."/>
            <person name="Sadowski N."/>
            <person name="Timp W."/>
            <person name="Ptitsyn A."/>
            <person name="Khanna P."/>
            <person name="Romanova D.Y."/>
            <person name="Williams P."/>
            <person name="Greenwood S.J."/>
            <person name="Moroz L.L."/>
            <person name="Walt D.R."/>
            <person name="Bodnar A.G."/>
        </authorList>
    </citation>
    <scope>NUCLEOTIDE SEQUENCE</scope>
    <source>
        <strain evidence="2">GMGI-L3</strain>
    </source>
</reference>
<evidence type="ECO:0000256" key="1">
    <source>
        <dbReference type="SAM" id="MobiDB-lite"/>
    </source>
</evidence>